<evidence type="ECO:0000256" key="1">
    <source>
        <dbReference type="ARBA" id="ARBA00004383"/>
    </source>
</evidence>
<evidence type="ECO:0000256" key="2">
    <source>
        <dbReference type="ARBA" id="ARBA00006555"/>
    </source>
</evidence>
<protein>
    <submittedName>
        <fullName evidence="12">Ferric siderophore transport system, periplasmic binding protein TonB</fullName>
    </submittedName>
</protein>
<feature type="compositionally biased region" description="Polar residues" evidence="10">
    <location>
        <begin position="1"/>
        <end position="12"/>
    </location>
</feature>
<reference evidence="12 13" key="1">
    <citation type="journal article" date="2018" name="Front. Microbiol.">
        <title>Hydrolytic Capabilities as a Key to Environmental Success: Chitinolytic and Cellulolytic Acidobacteria From Acidic Sub-arctic Soils and Boreal Peatlands.</title>
        <authorList>
            <person name="Belova S.E."/>
            <person name="Ravin N.V."/>
            <person name="Pankratov T.A."/>
            <person name="Rakitin A.L."/>
            <person name="Ivanova A.A."/>
            <person name="Beletsky A.V."/>
            <person name="Mardanov A.V."/>
            <person name="Sinninghe Damste J.S."/>
            <person name="Dedysh S.N."/>
        </authorList>
    </citation>
    <scope>NUCLEOTIDE SEQUENCE [LARGE SCALE GENOMIC DNA]</scope>
    <source>
        <strain evidence="12 13">SBC82</strain>
    </source>
</reference>
<evidence type="ECO:0000256" key="5">
    <source>
        <dbReference type="ARBA" id="ARBA00022519"/>
    </source>
</evidence>
<dbReference type="PANTHER" id="PTHR33446:SF2">
    <property type="entry name" value="PROTEIN TONB"/>
    <property type="match status" value="1"/>
</dbReference>
<evidence type="ECO:0000256" key="9">
    <source>
        <dbReference type="ARBA" id="ARBA00023136"/>
    </source>
</evidence>
<dbReference type="SUPFAM" id="SSF74653">
    <property type="entry name" value="TolA/TonB C-terminal domain"/>
    <property type="match status" value="1"/>
</dbReference>
<feature type="domain" description="TonB C-terminal" evidence="11">
    <location>
        <begin position="126"/>
        <end position="215"/>
    </location>
</feature>
<feature type="region of interest" description="Disordered" evidence="10">
    <location>
        <begin position="1"/>
        <end position="23"/>
    </location>
</feature>
<sequence length="215" mass="21244">MANNQAKPTIQTGGFGNPSGVVANPNASRPATVAAVGAFNAAPGANQGAGAARPGVVQATGFGSGVANGVPGGTSRAAVASAGFGNGVAGGTPGGTGSTRGAVATGGFGTTAFGGSGAQIPKSPTVNFVPPEVLSEPRPLYTEEARQLKIQGEVTLQVRFGANGKVEVLRIVSGLGHGLDEQAEKVAQQIRFKPAAKNGQPTDHITLIHILFQLA</sequence>
<dbReference type="Pfam" id="PF03544">
    <property type="entry name" value="TonB_C"/>
    <property type="match status" value="1"/>
</dbReference>
<keyword evidence="4" id="KW-1003">Cell membrane</keyword>
<accession>A0A2Z5FUP7</accession>
<dbReference type="Gene3D" id="3.30.1150.10">
    <property type="match status" value="1"/>
</dbReference>
<comment type="subcellular location">
    <subcellularLocation>
        <location evidence="1">Cell inner membrane</location>
        <topology evidence="1">Single-pass membrane protein</topology>
        <orientation evidence="1">Periplasmic side</orientation>
    </subcellularLocation>
</comment>
<evidence type="ECO:0000256" key="10">
    <source>
        <dbReference type="SAM" id="MobiDB-lite"/>
    </source>
</evidence>
<dbReference type="GO" id="GO:0031992">
    <property type="term" value="F:energy transducer activity"/>
    <property type="evidence" value="ECO:0007669"/>
    <property type="project" value="TreeGrafter"/>
</dbReference>
<keyword evidence="7" id="KW-0653">Protein transport</keyword>
<dbReference type="InterPro" id="IPR051045">
    <property type="entry name" value="TonB-dependent_transducer"/>
</dbReference>
<dbReference type="PROSITE" id="PS52015">
    <property type="entry name" value="TONB_CTD"/>
    <property type="match status" value="1"/>
</dbReference>
<keyword evidence="9" id="KW-0472">Membrane</keyword>
<proteinExistence type="inferred from homology"/>
<dbReference type="KEGG" id="abas:ACPOL_1122"/>
<comment type="similarity">
    <text evidence="2">Belongs to the TonB family.</text>
</comment>
<dbReference type="NCBIfam" id="TIGR01352">
    <property type="entry name" value="tonB_Cterm"/>
    <property type="match status" value="1"/>
</dbReference>
<dbReference type="InterPro" id="IPR037682">
    <property type="entry name" value="TonB_C"/>
</dbReference>
<dbReference type="GO" id="GO:0098797">
    <property type="term" value="C:plasma membrane protein complex"/>
    <property type="evidence" value="ECO:0007669"/>
    <property type="project" value="TreeGrafter"/>
</dbReference>
<dbReference type="Proteomes" id="UP000253606">
    <property type="component" value="Chromosome"/>
</dbReference>
<evidence type="ECO:0000256" key="4">
    <source>
        <dbReference type="ARBA" id="ARBA00022475"/>
    </source>
</evidence>
<evidence type="ECO:0000256" key="6">
    <source>
        <dbReference type="ARBA" id="ARBA00022692"/>
    </source>
</evidence>
<keyword evidence="6" id="KW-0812">Transmembrane</keyword>
<evidence type="ECO:0000259" key="11">
    <source>
        <dbReference type="PROSITE" id="PS52015"/>
    </source>
</evidence>
<evidence type="ECO:0000313" key="13">
    <source>
        <dbReference type="Proteomes" id="UP000253606"/>
    </source>
</evidence>
<dbReference type="InterPro" id="IPR006260">
    <property type="entry name" value="TonB/TolA_C"/>
</dbReference>
<dbReference type="GO" id="GO:0055085">
    <property type="term" value="P:transmembrane transport"/>
    <property type="evidence" value="ECO:0007669"/>
    <property type="project" value="InterPro"/>
</dbReference>
<dbReference type="EMBL" id="CP030840">
    <property type="protein sequence ID" value="AXC10470.1"/>
    <property type="molecule type" value="Genomic_DNA"/>
</dbReference>
<keyword evidence="3" id="KW-0813">Transport</keyword>
<keyword evidence="8" id="KW-1133">Transmembrane helix</keyword>
<dbReference type="GO" id="GO:0015031">
    <property type="term" value="P:protein transport"/>
    <property type="evidence" value="ECO:0007669"/>
    <property type="project" value="UniProtKB-KW"/>
</dbReference>
<name>A0A2Z5FUP7_9BACT</name>
<evidence type="ECO:0000256" key="8">
    <source>
        <dbReference type="ARBA" id="ARBA00022989"/>
    </source>
</evidence>
<evidence type="ECO:0000256" key="7">
    <source>
        <dbReference type="ARBA" id="ARBA00022927"/>
    </source>
</evidence>
<keyword evidence="13" id="KW-1185">Reference proteome</keyword>
<evidence type="ECO:0000313" key="12">
    <source>
        <dbReference type="EMBL" id="AXC10470.1"/>
    </source>
</evidence>
<dbReference type="PANTHER" id="PTHR33446">
    <property type="entry name" value="PROTEIN TONB-RELATED"/>
    <property type="match status" value="1"/>
</dbReference>
<dbReference type="AlphaFoldDB" id="A0A2Z5FUP7"/>
<evidence type="ECO:0000256" key="3">
    <source>
        <dbReference type="ARBA" id="ARBA00022448"/>
    </source>
</evidence>
<keyword evidence="5" id="KW-0997">Cell inner membrane</keyword>
<organism evidence="12 13">
    <name type="scientific">Acidisarcina polymorpha</name>
    <dbReference type="NCBI Taxonomy" id="2211140"/>
    <lineage>
        <taxon>Bacteria</taxon>
        <taxon>Pseudomonadati</taxon>
        <taxon>Acidobacteriota</taxon>
        <taxon>Terriglobia</taxon>
        <taxon>Terriglobales</taxon>
        <taxon>Acidobacteriaceae</taxon>
        <taxon>Acidisarcina</taxon>
    </lineage>
</organism>
<gene>
    <name evidence="12" type="ORF">ACPOL_1122</name>
</gene>